<dbReference type="RefSeq" id="WP_141345225.1">
    <property type="nucleotide sequence ID" value="NZ_BJLF01000007.1"/>
</dbReference>
<gene>
    <name evidence="1" type="ORF">VIN01S_16820</name>
</gene>
<proteinExistence type="predicted"/>
<dbReference type="Proteomes" id="UP000318717">
    <property type="component" value="Unassembled WGS sequence"/>
</dbReference>
<evidence type="ECO:0000313" key="2">
    <source>
        <dbReference type="Proteomes" id="UP000318717"/>
    </source>
</evidence>
<accession>A0A4Y3HV13</accession>
<reference evidence="1 2" key="1">
    <citation type="submission" date="2019-06" db="EMBL/GenBank/DDBJ databases">
        <title>Whole genome shotgun sequence of Vibrio inusitatus NBRC 102082.</title>
        <authorList>
            <person name="Hosoyama A."/>
            <person name="Uohara A."/>
            <person name="Ohji S."/>
            <person name="Ichikawa N."/>
        </authorList>
    </citation>
    <scope>NUCLEOTIDE SEQUENCE [LARGE SCALE GENOMIC DNA]</scope>
    <source>
        <strain evidence="1 2">NBRC 102082</strain>
    </source>
</reference>
<dbReference type="AlphaFoldDB" id="A0A4Y3HV13"/>
<evidence type="ECO:0000313" key="1">
    <source>
        <dbReference type="EMBL" id="GEA50878.1"/>
    </source>
</evidence>
<dbReference type="Pfam" id="PF05751">
    <property type="entry name" value="FixH"/>
    <property type="match status" value="1"/>
</dbReference>
<keyword evidence="2" id="KW-1185">Reference proteome</keyword>
<dbReference type="OrthoDB" id="5295180at2"/>
<name>A0A4Y3HV13_9VIBR</name>
<dbReference type="InterPro" id="IPR008620">
    <property type="entry name" value="FixH"/>
</dbReference>
<comment type="caution">
    <text evidence="1">The sequence shown here is derived from an EMBL/GenBank/DDBJ whole genome shotgun (WGS) entry which is preliminary data.</text>
</comment>
<protein>
    <submittedName>
        <fullName evidence="1">Uncharacterized protein</fullName>
    </submittedName>
</protein>
<dbReference type="EMBL" id="BJLF01000007">
    <property type="protein sequence ID" value="GEA50878.1"/>
    <property type="molecule type" value="Genomic_DNA"/>
</dbReference>
<sequence>MVKPWYKHFWAWFILLLILTTVFGTLFRVYILSQHTVSLVTEDYYKKGKGINIDLSKVSVAQDLNLAAKVYSNDTDIVIELNKGDLTNFPALNVEFSHRTLPDRDFNYLATANPSGTYKIHLEEPLQGPWFIELRPHDKQWLIQGRMTFPSSTPAPLMN</sequence>
<organism evidence="1 2">
    <name type="scientific">Vibrio inusitatus NBRC 102082</name>
    <dbReference type="NCBI Taxonomy" id="1219070"/>
    <lineage>
        <taxon>Bacteria</taxon>
        <taxon>Pseudomonadati</taxon>
        <taxon>Pseudomonadota</taxon>
        <taxon>Gammaproteobacteria</taxon>
        <taxon>Vibrionales</taxon>
        <taxon>Vibrionaceae</taxon>
        <taxon>Vibrio</taxon>
    </lineage>
</organism>